<dbReference type="Pfam" id="PF00581">
    <property type="entry name" value="Rhodanese"/>
    <property type="match status" value="1"/>
</dbReference>
<dbReference type="AlphaFoldDB" id="A0A2H1IVH7"/>
<name>A0A2H1IVH7_9MICO</name>
<dbReference type="GO" id="GO:0016779">
    <property type="term" value="F:nucleotidyltransferase activity"/>
    <property type="evidence" value="ECO:0007669"/>
    <property type="project" value="UniProtKB-KW"/>
</dbReference>
<keyword evidence="3" id="KW-0067">ATP-binding</keyword>
<dbReference type="GO" id="GO:0005829">
    <property type="term" value="C:cytosol"/>
    <property type="evidence" value="ECO:0007669"/>
    <property type="project" value="TreeGrafter"/>
</dbReference>
<dbReference type="InterPro" id="IPR000594">
    <property type="entry name" value="ThiF_NAD_FAD-bd"/>
</dbReference>
<keyword evidence="1 5" id="KW-0808">Transferase</keyword>
<evidence type="ECO:0000256" key="2">
    <source>
        <dbReference type="ARBA" id="ARBA00022741"/>
    </source>
</evidence>
<dbReference type="Proteomes" id="UP000234342">
    <property type="component" value="Unassembled WGS sequence"/>
</dbReference>
<dbReference type="NCBIfam" id="NF004281">
    <property type="entry name" value="PRK05690.1"/>
    <property type="match status" value="1"/>
</dbReference>
<organism evidence="5 6">
    <name type="scientific">Brevibacterium antiquum</name>
    <dbReference type="NCBI Taxonomy" id="234835"/>
    <lineage>
        <taxon>Bacteria</taxon>
        <taxon>Bacillati</taxon>
        <taxon>Actinomycetota</taxon>
        <taxon>Actinomycetes</taxon>
        <taxon>Micrococcales</taxon>
        <taxon>Brevibacteriaceae</taxon>
        <taxon>Brevibacterium</taxon>
    </lineage>
</organism>
<dbReference type="Gene3D" id="3.40.250.10">
    <property type="entry name" value="Rhodanese-like domain"/>
    <property type="match status" value="1"/>
</dbReference>
<reference evidence="6" key="1">
    <citation type="submission" date="2017-03" db="EMBL/GenBank/DDBJ databases">
        <authorList>
            <person name="Monnet C."/>
        </authorList>
    </citation>
    <scope>NUCLEOTIDE SEQUENCE [LARGE SCALE GENOMIC DNA]</scope>
    <source>
        <strain evidence="6">P10</strain>
    </source>
</reference>
<evidence type="ECO:0000256" key="1">
    <source>
        <dbReference type="ARBA" id="ARBA00022679"/>
    </source>
</evidence>
<dbReference type="FunFam" id="3.40.50.720:FF:000033">
    <property type="entry name" value="Adenylyltransferase and sulfurtransferase MOCS3"/>
    <property type="match status" value="1"/>
</dbReference>
<dbReference type="GO" id="GO:0008146">
    <property type="term" value="F:sulfotransferase activity"/>
    <property type="evidence" value="ECO:0007669"/>
    <property type="project" value="TreeGrafter"/>
</dbReference>
<dbReference type="PROSITE" id="PS50206">
    <property type="entry name" value="RHODANESE_3"/>
    <property type="match status" value="1"/>
</dbReference>
<dbReference type="Gene3D" id="3.40.50.720">
    <property type="entry name" value="NAD(P)-binding Rossmann-like Domain"/>
    <property type="match status" value="1"/>
</dbReference>
<dbReference type="CDD" id="cd00757">
    <property type="entry name" value="ThiF_MoeB_HesA_family"/>
    <property type="match status" value="1"/>
</dbReference>
<accession>A0A2H1IVH7</accession>
<dbReference type="InterPro" id="IPR001763">
    <property type="entry name" value="Rhodanese-like_dom"/>
</dbReference>
<dbReference type="PANTHER" id="PTHR10953:SF102">
    <property type="entry name" value="ADENYLYLTRANSFERASE AND SULFURTRANSFERASE MOCS3"/>
    <property type="match status" value="1"/>
</dbReference>
<dbReference type="EMBL" id="FXZE01000004">
    <property type="protein sequence ID" value="SMX79164.1"/>
    <property type="molecule type" value="Genomic_DNA"/>
</dbReference>
<dbReference type="InterPro" id="IPR036873">
    <property type="entry name" value="Rhodanese-like_dom_sf"/>
</dbReference>
<dbReference type="RefSeq" id="WP_101642597.1">
    <property type="nucleotide sequence ID" value="NZ_FXZE01000004.1"/>
</dbReference>
<dbReference type="SMART" id="SM00450">
    <property type="entry name" value="RHOD"/>
    <property type="match status" value="1"/>
</dbReference>
<protein>
    <submittedName>
        <fullName evidence="5">Adenylyltransferase and sulfurtransferase</fullName>
    </submittedName>
</protein>
<dbReference type="GO" id="GO:0008641">
    <property type="term" value="F:ubiquitin-like modifier activating enzyme activity"/>
    <property type="evidence" value="ECO:0007669"/>
    <property type="project" value="InterPro"/>
</dbReference>
<gene>
    <name evidence="5" type="ORF">BANT10_01330</name>
</gene>
<sequence>MNAANNPGPLVEPTDSLSPRELDRYARHLSLPGIGVEGQRRLRAASALVVGAGGLGAPVLHYLAAAGIGSITIIDDDVVEASNLQRQVLHREADIGRAKVDSARDALLRLDPLLEVRTVEERLSPDNALELFRAHDLVLDGADNFATRYLSNDAAELTGTPLIWGTIFRFAGQVSTFVPGHGPLLRDLFPDIPEADSVPNCADGGVLGVLCGTIGSAMATEAVKLICGIGTPLIGRLLRYDALESDYSTLRFSPDPDREPVTDLAEVTLACAAARFEPDGDGADREDEISVDEYLADPSPSLLIDVRAGWERQLAAIPGSVHLPLGVLQVKGWKALETVSELNSANIVIHCKSGARSAQTVQLLRDAAPESVRLRSLTGGIDAWSASGRETVESCDQTTVPGAHHT</sequence>
<evidence type="ECO:0000259" key="4">
    <source>
        <dbReference type="PROSITE" id="PS50206"/>
    </source>
</evidence>
<dbReference type="InterPro" id="IPR045886">
    <property type="entry name" value="ThiF/MoeB/HesA"/>
</dbReference>
<keyword evidence="6" id="KW-1185">Reference proteome</keyword>
<dbReference type="Pfam" id="PF00899">
    <property type="entry name" value="ThiF"/>
    <property type="match status" value="1"/>
</dbReference>
<evidence type="ECO:0000313" key="5">
    <source>
        <dbReference type="EMBL" id="SMX79164.1"/>
    </source>
</evidence>
<keyword evidence="5" id="KW-0548">Nucleotidyltransferase</keyword>
<dbReference type="PANTHER" id="PTHR10953">
    <property type="entry name" value="UBIQUITIN-ACTIVATING ENZYME E1"/>
    <property type="match status" value="1"/>
</dbReference>
<dbReference type="InterPro" id="IPR035985">
    <property type="entry name" value="Ubiquitin-activating_enz"/>
</dbReference>
<evidence type="ECO:0000256" key="3">
    <source>
        <dbReference type="ARBA" id="ARBA00022840"/>
    </source>
</evidence>
<dbReference type="GO" id="GO:0004792">
    <property type="term" value="F:thiosulfate-cyanide sulfurtransferase activity"/>
    <property type="evidence" value="ECO:0007669"/>
    <property type="project" value="TreeGrafter"/>
</dbReference>
<dbReference type="SUPFAM" id="SSF69572">
    <property type="entry name" value="Activating enzymes of the ubiquitin-like proteins"/>
    <property type="match status" value="1"/>
</dbReference>
<evidence type="ECO:0000313" key="6">
    <source>
        <dbReference type="Proteomes" id="UP000234342"/>
    </source>
</evidence>
<dbReference type="GO" id="GO:0005524">
    <property type="term" value="F:ATP binding"/>
    <property type="evidence" value="ECO:0007669"/>
    <property type="project" value="UniProtKB-KW"/>
</dbReference>
<keyword evidence="2" id="KW-0547">Nucleotide-binding</keyword>
<feature type="domain" description="Rhodanese" evidence="4">
    <location>
        <begin position="297"/>
        <end position="393"/>
    </location>
</feature>
<proteinExistence type="predicted"/>
<dbReference type="SUPFAM" id="SSF52821">
    <property type="entry name" value="Rhodanese/Cell cycle control phosphatase"/>
    <property type="match status" value="1"/>
</dbReference>